<dbReference type="EMBL" id="RRYP01022262">
    <property type="protein sequence ID" value="TNV72462.1"/>
    <property type="molecule type" value="Genomic_DNA"/>
</dbReference>
<comment type="caution">
    <text evidence="1">The sequence shown here is derived from an EMBL/GenBank/DDBJ whole genome shotgun (WGS) entry which is preliminary data.</text>
</comment>
<protein>
    <submittedName>
        <fullName evidence="1">Uncharacterized protein</fullName>
    </submittedName>
</protein>
<accession>A0A8J8NCQ2</accession>
<organism evidence="1 2">
    <name type="scientific">Halteria grandinella</name>
    <dbReference type="NCBI Taxonomy" id="5974"/>
    <lineage>
        <taxon>Eukaryota</taxon>
        <taxon>Sar</taxon>
        <taxon>Alveolata</taxon>
        <taxon>Ciliophora</taxon>
        <taxon>Intramacronucleata</taxon>
        <taxon>Spirotrichea</taxon>
        <taxon>Stichotrichia</taxon>
        <taxon>Sporadotrichida</taxon>
        <taxon>Halteriidae</taxon>
        <taxon>Halteria</taxon>
    </lineage>
</organism>
<proteinExistence type="predicted"/>
<name>A0A8J8NCQ2_HALGN</name>
<evidence type="ECO:0000313" key="1">
    <source>
        <dbReference type="EMBL" id="TNV72462.1"/>
    </source>
</evidence>
<keyword evidence="2" id="KW-1185">Reference proteome</keyword>
<dbReference type="Proteomes" id="UP000785679">
    <property type="component" value="Unassembled WGS sequence"/>
</dbReference>
<gene>
    <name evidence="1" type="ORF">FGO68_gene4398</name>
</gene>
<reference evidence="1" key="1">
    <citation type="submission" date="2019-06" db="EMBL/GenBank/DDBJ databases">
        <authorList>
            <person name="Zheng W."/>
        </authorList>
    </citation>
    <scope>NUCLEOTIDE SEQUENCE</scope>
    <source>
        <strain evidence="1">QDHG01</strain>
    </source>
</reference>
<evidence type="ECO:0000313" key="2">
    <source>
        <dbReference type="Proteomes" id="UP000785679"/>
    </source>
</evidence>
<sequence length="82" mass="9481">MFGYLQQSRKAILSPIIEFASQDEAYLCPHSLLRNLPFTLLSSILVLKRVYRQMLLSTPLQSDLEVLQGSSVLSIDRDRRYH</sequence>
<dbReference type="AlphaFoldDB" id="A0A8J8NCQ2"/>